<comment type="subcellular location">
    <subcellularLocation>
        <location evidence="3">Cytoplasm</location>
    </subcellularLocation>
    <subcellularLocation>
        <location evidence="1">Mitochondrion inner membrane</location>
    </subcellularLocation>
    <subcellularLocation>
        <location evidence="2">Mitochondrion matrix</location>
    </subcellularLocation>
</comment>
<dbReference type="AlphaFoldDB" id="A0A9N9XPU9"/>
<protein>
    <recommendedName>
        <fullName evidence="17">Folylpolyglutamate synthase</fullName>
        <ecNumber evidence="17">6.3.2.17</ecNumber>
    </recommendedName>
    <alternativeName>
        <fullName evidence="17">Folylpoly-gamma-glutamate synthetase</fullName>
    </alternativeName>
    <alternativeName>
        <fullName evidence="17">Tetrahydrofolylpolyglutamate synthase</fullName>
    </alternativeName>
</protein>
<keyword evidence="22" id="KW-1185">Reference proteome</keyword>
<dbReference type="GO" id="GO:0005743">
    <property type="term" value="C:mitochondrial inner membrane"/>
    <property type="evidence" value="ECO:0007669"/>
    <property type="project" value="UniProtKB-SubCell"/>
</dbReference>
<dbReference type="Proteomes" id="UP001153712">
    <property type="component" value="Chromosome 4"/>
</dbReference>
<evidence type="ECO:0000256" key="17">
    <source>
        <dbReference type="PIRNR" id="PIRNR038895"/>
    </source>
</evidence>
<dbReference type="PANTHER" id="PTHR11136">
    <property type="entry name" value="FOLYLPOLYGLUTAMATE SYNTHASE-RELATED"/>
    <property type="match status" value="1"/>
</dbReference>
<evidence type="ECO:0000256" key="12">
    <source>
        <dbReference type="ARBA" id="ARBA00022840"/>
    </source>
</evidence>
<dbReference type="GO" id="GO:0005829">
    <property type="term" value="C:cytosol"/>
    <property type="evidence" value="ECO:0007669"/>
    <property type="project" value="TreeGrafter"/>
</dbReference>
<dbReference type="InterPro" id="IPR018109">
    <property type="entry name" value="Folylpolyglutamate_synth_CS"/>
</dbReference>
<dbReference type="InterPro" id="IPR023600">
    <property type="entry name" value="Folylpolyglutamate_synth_euk"/>
</dbReference>
<dbReference type="InterPro" id="IPR013221">
    <property type="entry name" value="Mur_ligase_cen"/>
</dbReference>
<accession>A0A9N9XPU9</accession>
<dbReference type="GO" id="GO:0046872">
    <property type="term" value="F:metal ion binding"/>
    <property type="evidence" value="ECO:0007669"/>
    <property type="project" value="UniProtKB-KW"/>
</dbReference>
<dbReference type="GO" id="GO:0006730">
    <property type="term" value="P:one-carbon metabolic process"/>
    <property type="evidence" value="ECO:0007669"/>
    <property type="project" value="UniProtKB-KW"/>
</dbReference>
<evidence type="ECO:0000259" key="20">
    <source>
        <dbReference type="Pfam" id="PF08245"/>
    </source>
</evidence>
<dbReference type="SUPFAM" id="SSF53244">
    <property type="entry name" value="MurD-like peptide ligases, peptide-binding domain"/>
    <property type="match status" value="1"/>
</dbReference>
<evidence type="ECO:0000256" key="8">
    <source>
        <dbReference type="ARBA" id="ARBA00022598"/>
    </source>
</evidence>
<evidence type="ECO:0000256" key="4">
    <source>
        <dbReference type="ARBA" id="ARBA00005150"/>
    </source>
</evidence>
<evidence type="ECO:0000256" key="1">
    <source>
        <dbReference type="ARBA" id="ARBA00004273"/>
    </source>
</evidence>
<evidence type="ECO:0000313" key="22">
    <source>
        <dbReference type="Proteomes" id="UP001153712"/>
    </source>
</evidence>
<comment type="catalytic activity">
    <reaction evidence="16 17">
        <text>(6S)-5,6,7,8-tetrahydrofolyl-(gamma-L-Glu)(n) + L-glutamate + ATP = (6S)-5,6,7,8-tetrahydrofolyl-(gamma-L-Glu)(n+1) + ADP + phosphate + H(+)</text>
        <dbReference type="Rhea" id="RHEA:10580"/>
        <dbReference type="Rhea" id="RHEA-COMP:14738"/>
        <dbReference type="Rhea" id="RHEA-COMP:14740"/>
        <dbReference type="ChEBI" id="CHEBI:15378"/>
        <dbReference type="ChEBI" id="CHEBI:29985"/>
        <dbReference type="ChEBI" id="CHEBI:30616"/>
        <dbReference type="ChEBI" id="CHEBI:43474"/>
        <dbReference type="ChEBI" id="CHEBI:141005"/>
        <dbReference type="ChEBI" id="CHEBI:456216"/>
        <dbReference type="EC" id="6.3.2.17"/>
    </reaction>
</comment>
<feature type="binding site" evidence="19">
    <location>
        <position position="116"/>
    </location>
    <ligand>
        <name>Mg(2+)</name>
        <dbReference type="ChEBI" id="CHEBI:18420"/>
        <label>1</label>
    </ligand>
</feature>
<dbReference type="InterPro" id="IPR036565">
    <property type="entry name" value="Mur-like_cat_sf"/>
</dbReference>
<feature type="binding site" evidence="18">
    <location>
        <position position="338"/>
    </location>
    <ligand>
        <name>ATP</name>
        <dbReference type="ChEBI" id="CHEBI:30616"/>
    </ligand>
</feature>
<keyword evidence="11" id="KW-0999">Mitochondrion inner membrane</keyword>
<evidence type="ECO:0000256" key="5">
    <source>
        <dbReference type="ARBA" id="ARBA00008276"/>
    </source>
</evidence>
<dbReference type="PROSITE" id="PS01011">
    <property type="entry name" value="FOLYLPOLYGLU_SYNT_1"/>
    <property type="match status" value="1"/>
</dbReference>
<evidence type="ECO:0000256" key="16">
    <source>
        <dbReference type="ARBA" id="ARBA00047493"/>
    </source>
</evidence>
<dbReference type="GO" id="GO:0005759">
    <property type="term" value="C:mitochondrial matrix"/>
    <property type="evidence" value="ECO:0007669"/>
    <property type="project" value="UniProtKB-SubCell"/>
</dbReference>
<feature type="domain" description="Mur ligase central" evidence="20">
    <location>
        <begin position="87"/>
        <end position="284"/>
    </location>
</feature>
<keyword evidence="13 19" id="KW-0460">Magnesium</keyword>
<evidence type="ECO:0000256" key="3">
    <source>
        <dbReference type="ARBA" id="ARBA00004496"/>
    </source>
</evidence>
<keyword evidence="12 18" id="KW-0067">ATP-binding</keyword>
<dbReference type="InterPro" id="IPR036615">
    <property type="entry name" value="Mur_ligase_C_dom_sf"/>
</dbReference>
<feature type="binding site" evidence="18">
    <location>
        <position position="324"/>
    </location>
    <ligand>
        <name>ATP</name>
        <dbReference type="ChEBI" id="CHEBI:30616"/>
    </ligand>
</feature>
<keyword evidence="9 19" id="KW-0479">Metal-binding</keyword>
<keyword evidence="14" id="KW-0496">Mitochondrion</keyword>
<keyword evidence="8 17" id="KW-0436">Ligase</keyword>
<name>A0A9N9XPU9_PHYSR</name>
<comment type="similarity">
    <text evidence="5 17">Belongs to the folylpolyglutamate synthase family.</text>
</comment>
<dbReference type="NCBIfam" id="TIGR01499">
    <property type="entry name" value="folC"/>
    <property type="match status" value="1"/>
</dbReference>
<keyword evidence="10 18" id="KW-0547">Nucleotide-binding</keyword>
<keyword evidence="7 17" id="KW-0554">One-carbon metabolism</keyword>
<dbReference type="Gene3D" id="3.40.1190.10">
    <property type="entry name" value="Mur-like, catalytic domain"/>
    <property type="match status" value="1"/>
</dbReference>
<dbReference type="SUPFAM" id="SSF53623">
    <property type="entry name" value="MurD-like peptide ligases, catalytic domain"/>
    <property type="match status" value="1"/>
</dbReference>
<proteinExistence type="inferred from homology"/>
<evidence type="ECO:0000256" key="18">
    <source>
        <dbReference type="PIRSR" id="PIRSR038895-1"/>
    </source>
</evidence>
<evidence type="ECO:0000256" key="13">
    <source>
        <dbReference type="ARBA" id="ARBA00022842"/>
    </source>
</evidence>
<comment type="pathway">
    <text evidence="4 17">Cofactor biosynthesis; tetrahydrofolylpolyglutamate biosynthesis.</text>
</comment>
<dbReference type="GO" id="GO:0004326">
    <property type="term" value="F:tetrahydrofolylpolyglutamate synthase activity"/>
    <property type="evidence" value="ECO:0007669"/>
    <property type="project" value="UniProtKB-EC"/>
</dbReference>
<dbReference type="InterPro" id="IPR001645">
    <property type="entry name" value="Folylpolyglutamate_synth"/>
</dbReference>
<organism evidence="21 22">
    <name type="scientific">Phyllotreta striolata</name>
    <name type="common">Striped flea beetle</name>
    <name type="synonym">Crioceris striolata</name>
    <dbReference type="NCBI Taxonomy" id="444603"/>
    <lineage>
        <taxon>Eukaryota</taxon>
        <taxon>Metazoa</taxon>
        <taxon>Ecdysozoa</taxon>
        <taxon>Arthropoda</taxon>
        <taxon>Hexapoda</taxon>
        <taxon>Insecta</taxon>
        <taxon>Pterygota</taxon>
        <taxon>Neoptera</taxon>
        <taxon>Endopterygota</taxon>
        <taxon>Coleoptera</taxon>
        <taxon>Polyphaga</taxon>
        <taxon>Cucujiformia</taxon>
        <taxon>Chrysomeloidea</taxon>
        <taxon>Chrysomelidae</taxon>
        <taxon>Galerucinae</taxon>
        <taxon>Alticini</taxon>
        <taxon>Phyllotreta</taxon>
    </lineage>
</organism>
<keyword evidence="15" id="KW-0472">Membrane</keyword>
<dbReference type="Pfam" id="PF08245">
    <property type="entry name" value="Mur_ligase_M"/>
    <property type="match status" value="1"/>
</dbReference>
<dbReference type="PROSITE" id="PS01012">
    <property type="entry name" value="FOLYLPOLYGLU_SYNT_2"/>
    <property type="match status" value="1"/>
</dbReference>
<evidence type="ECO:0000256" key="7">
    <source>
        <dbReference type="ARBA" id="ARBA00022563"/>
    </source>
</evidence>
<dbReference type="GO" id="GO:0005524">
    <property type="term" value="F:ATP binding"/>
    <property type="evidence" value="ECO:0007669"/>
    <property type="project" value="UniProtKB-KW"/>
</dbReference>
<dbReference type="EC" id="6.3.2.17" evidence="17"/>
<evidence type="ECO:0000256" key="9">
    <source>
        <dbReference type="ARBA" id="ARBA00022723"/>
    </source>
</evidence>
<comment type="function">
    <text evidence="17">Catalyzes conversion of folates to polyglutamate derivatives allowing concentration of folate compounds in the cell and the intracellular retention of these cofactors, which are important substrates for most of the folate-dependent enzymes that are involved in one-carbon transfer reactions involved in purine, pyrimidine and amino acid synthesis.</text>
</comment>
<comment type="cofactor">
    <cofactor evidence="17">
        <name>a monovalent cation</name>
        <dbReference type="ChEBI" id="CHEBI:60242"/>
    </cofactor>
    <text evidence="17">A monovalent cation.</text>
</comment>
<gene>
    <name evidence="21" type="ORF">PHYEVI_LOCUS7532</name>
</gene>
<dbReference type="Gene3D" id="3.90.190.20">
    <property type="entry name" value="Mur ligase, C-terminal domain"/>
    <property type="match status" value="1"/>
</dbReference>
<feature type="binding site" evidence="19">
    <location>
        <position position="185"/>
    </location>
    <ligand>
        <name>Mg(2+)</name>
        <dbReference type="ChEBI" id="CHEBI:18420"/>
        <label>1</label>
    </ligand>
</feature>
<evidence type="ECO:0000256" key="11">
    <source>
        <dbReference type="ARBA" id="ARBA00022792"/>
    </source>
</evidence>
<evidence type="ECO:0000256" key="6">
    <source>
        <dbReference type="ARBA" id="ARBA00022490"/>
    </source>
</evidence>
<reference evidence="21" key="1">
    <citation type="submission" date="2022-01" db="EMBL/GenBank/DDBJ databases">
        <authorList>
            <person name="King R."/>
        </authorList>
    </citation>
    <scope>NUCLEOTIDE SEQUENCE</scope>
</reference>
<sequence>MKPLKYKIITSFQTNFSYATKAMENNMHAKTYEGAIDALNEVQSNTEYIRNYLIRPKHETNLPTVAKYLKRSGLELKDLDKLSVIHVTGTNGKGTTCAYTERILRSHGYSTGFFSSPHLLNVRERIRLNGKPVSKPEFAKYFWKIYDTLDSQKENPSDMPLYFRFLTLMALHMFLDKKVDVAILEVGIGGEYDCTNIVRKTEVVGITPLDLDHVSMLGDTLESIAWNKSGIMKEGCSAFTTNQPPEVLNVFKERSKEKKCTLKVIDNNNYSKNCSNIPFHVKKTNASLAFSLAEAYINRDKNGNKTFDPELAIKSIEETHWPGRYEIIRNENLTYYLDGAHTLDSLRICKNWYISHTRNSDRKKCLVFNMTGTRDLNEFFNELNHIRFDLVVFIPNVSGVSDKADTANFKFPEEKQLLKCHEYKTKWLEMYGSDSSSSPCVHVFPSFSQAANFFKQSGDCDVLVTGSIHLIGAALSILDPTLNGTLLD</sequence>
<evidence type="ECO:0000256" key="14">
    <source>
        <dbReference type="ARBA" id="ARBA00023128"/>
    </source>
</evidence>
<dbReference type="PANTHER" id="PTHR11136:SF5">
    <property type="entry name" value="FOLYLPOLYGLUTAMATE SYNTHASE, MITOCHONDRIAL"/>
    <property type="match status" value="1"/>
</dbReference>
<keyword evidence="6" id="KW-0963">Cytoplasm</keyword>
<evidence type="ECO:0000256" key="19">
    <source>
        <dbReference type="PIRSR" id="PIRSR038895-2"/>
    </source>
</evidence>
<evidence type="ECO:0000313" key="21">
    <source>
        <dbReference type="EMBL" id="CAG9861189.1"/>
    </source>
</evidence>
<dbReference type="PIRSF" id="PIRSF038895">
    <property type="entry name" value="FPGS"/>
    <property type="match status" value="1"/>
</dbReference>
<feature type="binding site" evidence="19">
    <location>
        <position position="213"/>
    </location>
    <ligand>
        <name>Mg(2+)</name>
        <dbReference type="ChEBI" id="CHEBI:18420"/>
        <label>1</label>
    </ligand>
</feature>
<evidence type="ECO:0000256" key="10">
    <source>
        <dbReference type="ARBA" id="ARBA00022741"/>
    </source>
</evidence>
<dbReference type="OrthoDB" id="5212574at2759"/>
<evidence type="ECO:0000256" key="2">
    <source>
        <dbReference type="ARBA" id="ARBA00004305"/>
    </source>
</evidence>
<evidence type="ECO:0000256" key="15">
    <source>
        <dbReference type="ARBA" id="ARBA00023136"/>
    </source>
</evidence>
<dbReference type="EMBL" id="OU900097">
    <property type="protein sequence ID" value="CAG9861189.1"/>
    <property type="molecule type" value="Genomic_DNA"/>
</dbReference>